<dbReference type="Gene3D" id="3.30.70.1230">
    <property type="entry name" value="Nucleotide cyclase"/>
    <property type="match status" value="1"/>
</dbReference>
<dbReference type="Proteomes" id="UP001190700">
    <property type="component" value="Unassembled WGS sequence"/>
</dbReference>
<dbReference type="Gene3D" id="1.10.510.10">
    <property type="entry name" value="Transferase(Phosphotransferase) domain 1"/>
    <property type="match status" value="1"/>
</dbReference>
<dbReference type="Pfam" id="PF07714">
    <property type="entry name" value="PK_Tyr_Ser-Thr"/>
    <property type="match status" value="1"/>
</dbReference>
<dbReference type="SMART" id="SM00710">
    <property type="entry name" value="PbH1"/>
    <property type="match status" value="6"/>
</dbReference>
<dbReference type="InterPro" id="IPR000719">
    <property type="entry name" value="Prot_kinase_dom"/>
</dbReference>
<dbReference type="PANTHER" id="PTHR11920:SF335">
    <property type="entry name" value="GUANYLATE CYCLASE"/>
    <property type="match status" value="1"/>
</dbReference>
<dbReference type="GO" id="GO:0004672">
    <property type="term" value="F:protein kinase activity"/>
    <property type="evidence" value="ECO:0007669"/>
    <property type="project" value="InterPro"/>
</dbReference>
<dbReference type="EC" id="4.6.1.2" evidence="2"/>
<dbReference type="EMBL" id="LGRX02005634">
    <property type="protein sequence ID" value="KAK3278071.1"/>
    <property type="molecule type" value="Genomic_DNA"/>
</dbReference>
<dbReference type="AlphaFoldDB" id="A0AAE0LAC7"/>
<dbReference type="GO" id="GO:0005886">
    <property type="term" value="C:plasma membrane"/>
    <property type="evidence" value="ECO:0007669"/>
    <property type="project" value="TreeGrafter"/>
</dbReference>
<evidence type="ECO:0000256" key="4">
    <source>
        <dbReference type="ARBA" id="ARBA00022741"/>
    </source>
</evidence>
<keyword evidence="6" id="KW-0472">Membrane</keyword>
<dbReference type="InterPro" id="IPR001054">
    <property type="entry name" value="A/G_cyclase"/>
</dbReference>
<evidence type="ECO:0000259" key="11">
    <source>
        <dbReference type="PROSITE" id="PS50125"/>
    </source>
</evidence>
<dbReference type="GO" id="GO:0004016">
    <property type="term" value="F:adenylate cyclase activity"/>
    <property type="evidence" value="ECO:0007669"/>
    <property type="project" value="TreeGrafter"/>
</dbReference>
<dbReference type="InterPro" id="IPR001245">
    <property type="entry name" value="Ser-Thr/Tyr_kinase_cat_dom"/>
</dbReference>
<dbReference type="PANTHER" id="PTHR11920">
    <property type="entry name" value="GUANYLYL CYCLASE"/>
    <property type="match status" value="1"/>
</dbReference>
<dbReference type="GO" id="GO:0007168">
    <property type="term" value="P:receptor guanylyl cyclase signaling pathway"/>
    <property type="evidence" value="ECO:0007669"/>
    <property type="project" value="TreeGrafter"/>
</dbReference>
<evidence type="ECO:0000256" key="5">
    <source>
        <dbReference type="ARBA" id="ARBA00022989"/>
    </source>
</evidence>
<reference evidence="12 13" key="1">
    <citation type="journal article" date="2015" name="Genome Biol. Evol.">
        <title>Comparative Genomics of a Bacterivorous Green Alga Reveals Evolutionary Causalities and Consequences of Phago-Mixotrophic Mode of Nutrition.</title>
        <authorList>
            <person name="Burns J.A."/>
            <person name="Paasch A."/>
            <person name="Narechania A."/>
            <person name="Kim E."/>
        </authorList>
    </citation>
    <scope>NUCLEOTIDE SEQUENCE [LARGE SCALE GENOMIC DNA]</scope>
    <source>
        <strain evidence="12 13">PLY_AMNH</strain>
    </source>
</reference>
<sequence>MELLRNFINGRIERALSSLRPLLTSYDFSSHGITNINRLPSRLFLSQTIESGRGGVYPASSSTNDDLERGSLFHGGRSRLSSDSDSSGVFTGSSNRNLSVNVPTFSFSLIGSTVTGATTVVASPSVNASRVWSPLEALGTLMPWQDTSVKPAREDLRNEPILQVSEEVYPSVSREWHPVPSTVVDCEFAGWWLDVRHVQRVVLENLEIRGCNHTHGDLLPDFGKGGALFVLGAADLVIKNTIWRQNMAVFHGGAMWLSQSRVAISNSMFLQNAVVQGMHWAMLPENIKVSGVKMGGAIHMENCVHSMGHGLTMELVTFEGNRCEQNGGAVAIEDGSATVRDTEFTDNGASMHGGALSATRPEVILVENCTFRRNIARDAAGAVQLVNAMTRTSRGQAAATIVGSYFEENAVYGFGGALDLDHMASSTMLALALITGVEVSIQKCRFVGNSAQTSGGAVRSLYSTVEMLDTQMRAGSAGEQGGAVMLYSSALTLTGSALVKNQAAYGGALHASTALVTMLQCSLLENSATQGGGMWADAKVTFCDTVFSRNTAKGDGGGMYLTRSETGECTGLEVTNNVAGQGGGGIFLDRALNCTSSEFNENRASYGGNLAGPYSSLEPSQLMSACQPGSMCQGGLVGICSTLLFSAITSDGAANTSMAVHLQECAEDEEVGDDRTSCQHGNKNRRPTWLLTHEGDVRLTWMLTHEGHVRLTWAFTLEGAGHRRKQVDCDCAGHTSVRDLRRHHWQPMVSMETGVFVAHSVRTVERSELALLCYSAHAAHVAQPTTRDAWSGEEASEHLPHRKSDKLYFANFKAHSITYAESASDRAARERIKNIPVLSGLAQAVALRRSVRQHLGRRFQFFATRLSHPNLMAVLGASREPSGQAVVVTETPDMSLHDAIHTPVFLLDISMSLSIVKQIASALAYLHGLSRGPTLHTTLTTRHIFLDGNFAAKVMLPVLKAFENPKVCYTCPRVLGGDAPSTASDVYSFGMVLYELFVRRKPFEDMGSKEVLAHLLDRDAPVPLRPEVRPTDSIPPRVMEIMLECWNKNPQRRPSFMEILERLDEVQTSMRHTLAKIKRNSALLHDILPTHVAAQLAEGKKVEPESFDCVTIFFSDIVGFTNISQALEPRKVMEMLDRLYAQFDVLAQDHGVFKVETIGDAYMCVANLAEKQEDHAARIARFARDAIKAAATVQERQWCGIPRGPLDVDPATDSDHKPRSKC</sequence>
<comment type="subcellular location">
    <subcellularLocation>
        <location evidence="1">Membrane</location>
        <topology evidence="1">Single-pass membrane protein</topology>
    </subcellularLocation>
</comment>
<keyword evidence="3" id="KW-0812">Transmembrane</keyword>
<protein>
    <recommendedName>
        <fullName evidence="2">guanylate cyclase</fullName>
        <ecNumber evidence="2">4.6.1.2</ecNumber>
    </recommendedName>
</protein>
<dbReference type="GO" id="GO:0005524">
    <property type="term" value="F:ATP binding"/>
    <property type="evidence" value="ECO:0007669"/>
    <property type="project" value="InterPro"/>
</dbReference>
<keyword evidence="8" id="KW-0141">cGMP biosynthesis</keyword>
<evidence type="ECO:0000256" key="7">
    <source>
        <dbReference type="ARBA" id="ARBA00023239"/>
    </source>
</evidence>
<dbReference type="GO" id="GO:0035556">
    <property type="term" value="P:intracellular signal transduction"/>
    <property type="evidence" value="ECO:0007669"/>
    <property type="project" value="InterPro"/>
</dbReference>
<keyword evidence="13" id="KW-1185">Reference proteome</keyword>
<dbReference type="SMART" id="SM00044">
    <property type="entry name" value="CYCc"/>
    <property type="match status" value="1"/>
</dbReference>
<dbReference type="PROSITE" id="PS50011">
    <property type="entry name" value="PROTEIN_KINASE_DOM"/>
    <property type="match status" value="1"/>
</dbReference>
<dbReference type="Gene3D" id="2.160.20.10">
    <property type="entry name" value="Single-stranded right-handed beta-helix, Pectin lyase-like"/>
    <property type="match status" value="1"/>
</dbReference>
<dbReference type="InterPro" id="IPR012334">
    <property type="entry name" value="Pectin_lyas_fold"/>
</dbReference>
<gene>
    <name evidence="12" type="ORF">CYMTET_13968</name>
</gene>
<evidence type="ECO:0000256" key="8">
    <source>
        <dbReference type="ARBA" id="ARBA00023293"/>
    </source>
</evidence>
<evidence type="ECO:0000256" key="3">
    <source>
        <dbReference type="ARBA" id="ARBA00022692"/>
    </source>
</evidence>
<evidence type="ECO:0000313" key="12">
    <source>
        <dbReference type="EMBL" id="KAK3278071.1"/>
    </source>
</evidence>
<evidence type="ECO:0000256" key="1">
    <source>
        <dbReference type="ARBA" id="ARBA00004167"/>
    </source>
</evidence>
<dbReference type="SUPFAM" id="SSF56112">
    <property type="entry name" value="Protein kinase-like (PK-like)"/>
    <property type="match status" value="1"/>
</dbReference>
<organism evidence="12 13">
    <name type="scientific">Cymbomonas tetramitiformis</name>
    <dbReference type="NCBI Taxonomy" id="36881"/>
    <lineage>
        <taxon>Eukaryota</taxon>
        <taxon>Viridiplantae</taxon>
        <taxon>Chlorophyta</taxon>
        <taxon>Pyramimonadophyceae</taxon>
        <taxon>Pyramimonadales</taxon>
        <taxon>Pyramimonadaceae</taxon>
        <taxon>Cymbomonas</taxon>
    </lineage>
</organism>
<dbReference type="InterPro" id="IPR011050">
    <property type="entry name" value="Pectin_lyase_fold/virulence"/>
</dbReference>
<feature type="domain" description="Guanylate cyclase" evidence="11">
    <location>
        <begin position="1111"/>
        <end position="1206"/>
    </location>
</feature>
<dbReference type="InterPro" id="IPR050401">
    <property type="entry name" value="Cyclic_nucleotide_synthase"/>
</dbReference>
<dbReference type="Pfam" id="PF00211">
    <property type="entry name" value="Guanylate_cyc"/>
    <property type="match status" value="1"/>
</dbReference>
<dbReference type="CDD" id="cd07302">
    <property type="entry name" value="CHD"/>
    <property type="match status" value="1"/>
</dbReference>
<evidence type="ECO:0000256" key="6">
    <source>
        <dbReference type="ARBA" id="ARBA00023136"/>
    </source>
</evidence>
<dbReference type="InterPro" id="IPR006626">
    <property type="entry name" value="PbH1"/>
</dbReference>
<dbReference type="SUPFAM" id="SSF51126">
    <property type="entry name" value="Pectin lyase-like"/>
    <property type="match status" value="2"/>
</dbReference>
<evidence type="ECO:0000259" key="10">
    <source>
        <dbReference type="PROSITE" id="PS50011"/>
    </source>
</evidence>
<dbReference type="SUPFAM" id="SSF55073">
    <property type="entry name" value="Nucleotide cyclase"/>
    <property type="match status" value="1"/>
</dbReference>
<feature type="region of interest" description="Disordered" evidence="9">
    <location>
        <begin position="55"/>
        <end position="86"/>
    </location>
</feature>
<keyword evidence="4" id="KW-0547">Nucleotide-binding</keyword>
<keyword evidence="5" id="KW-1133">Transmembrane helix</keyword>
<accession>A0AAE0LAC7</accession>
<keyword evidence="7" id="KW-0456">Lyase</keyword>
<comment type="caution">
    <text evidence="12">The sequence shown here is derived from an EMBL/GenBank/DDBJ whole genome shotgun (WGS) entry which is preliminary data.</text>
</comment>
<proteinExistence type="predicted"/>
<dbReference type="GO" id="GO:0004383">
    <property type="term" value="F:guanylate cyclase activity"/>
    <property type="evidence" value="ECO:0007669"/>
    <property type="project" value="UniProtKB-EC"/>
</dbReference>
<dbReference type="InterPro" id="IPR011009">
    <property type="entry name" value="Kinase-like_dom_sf"/>
</dbReference>
<dbReference type="GO" id="GO:0001653">
    <property type="term" value="F:peptide receptor activity"/>
    <property type="evidence" value="ECO:0007669"/>
    <property type="project" value="TreeGrafter"/>
</dbReference>
<evidence type="ECO:0000256" key="2">
    <source>
        <dbReference type="ARBA" id="ARBA00012202"/>
    </source>
</evidence>
<dbReference type="PROSITE" id="PS50125">
    <property type="entry name" value="GUANYLATE_CYCLASE_2"/>
    <property type="match status" value="1"/>
</dbReference>
<evidence type="ECO:0000256" key="9">
    <source>
        <dbReference type="SAM" id="MobiDB-lite"/>
    </source>
</evidence>
<name>A0AAE0LAC7_9CHLO</name>
<feature type="domain" description="Protein kinase" evidence="10">
    <location>
        <begin position="793"/>
        <end position="1075"/>
    </location>
</feature>
<dbReference type="InterPro" id="IPR029787">
    <property type="entry name" value="Nucleotide_cyclase"/>
</dbReference>
<evidence type="ECO:0000313" key="13">
    <source>
        <dbReference type="Proteomes" id="UP001190700"/>
    </source>
</evidence>